<dbReference type="EMBL" id="JACJPW010000047">
    <property type="protein sequence ID" value="MBD2183069.1"/>
    <property type="molecule type" value="Genomic_DNA"/>
</dbReference>
<comment type="caution">
    <text evidence="1">The sequence shown here is derived from an EMBL/GenBank/DDBJ whole genome shotgun (WGS) entry which is preliminary data.</text>
</comment>
<name>A0A926ZHW5_9CYAN</name>
<evidence type="ECO:0000313" key="1">
    <source>
        <dbReference type="EMBL" id="MBD2183069.1"/>
    </source>
</evidence>
<proteinExistence type="predicted"/>
<gene>
    <name evidence="1" type="ORF">H6G03_18710</name>
</gene>
<reference evidence="1" key="2">
    <citation type="submission" date="2020-08" db="EMBL/GenBank/DDBJ databases">
        <authorList>
            <person name="Chen M."/>
            <person name="Teng W."/>
            <person name="Zhao L."/>
            <person name="Hu C."/>
            <person name="Zhou Y."/>
            <person name="Han B."/>
            <person name="Song L."/>
            <person name="Shu W."/>
        </authorList>
    </citation>
    <scope>NUCLEOTIDE SEQUENCE</scope>
    <source>
        <strain evidence="1">FACHB-1375</strain>
    </source>
</reference>
<accession>A0A926ZHW5</accession>
<evidence type="ECO:0000313" key="2">
    <source>
        <dbReference type="Proteomes" id="UP000641646"/>
    </source>
</evidence>
<sequence length="127" mass="14922">MGRYINCFVGGEGKIVWKYGFGVQNSEMHRIYDELGIGEYKLVKDVDSQEDNLGKITNRIYEYTDDWREADCDVLILTRSDIPKLEEKLAILKAESNDEWYIGMIEAIRDFTIEHPDLQEFVFEGEW</sequence>
<protein>
    <submittedName>
        <fullName evidence="1">Uncharacterized protein</fullName>
    </submittedName>
</protein>
<dbReference type="AlphaFoldDB" id="A0A926ZHW5"/>
<keyword evidence="2" id="KW-1185">Reference proteome</keyword>
<organism evidence="1 2">
    <name type="scientific">Aerosakkonema funiforme FACHB-1375</name>
    <dbReference type="NCBI Taxonomy" id="2949571"/>
    <lineage>
        <taxon>Bacteria</taxon>
        <taxon>Bacillati</taxon>
        <taxon>Cyanobacteriota</taxon>
        <taxon>Cyanophyceae</taxon>
        <taxon>Oscillatoriophycideae</taxon>
        <taxon>Aerosakkonematales</taxon>
        <taxon>Aerosakkonemataceae</taxon>
        <taxon>Aerosakkonema</taxon>
    </lineage>
</organism>
<dbReference type="RefSeq" id="WP_190466619.1">
    <property type="nucleotide sequence ID" value="NZ_JACJPW010000047.1"/>
</dbReference>
<reference evidence="1" key="1">
    <citation type="journal article" date="2015" name="ISME J.">
        <title>Draft Genome Sequence of Streptomyces incarnatus NRRL8089, which Produces the Nucleoside Antibiotic Sinefungin.</title>
        <authorList>
            <person name="Oshima K."/>
            <person name="Hattori M."/>
            <person name="Shimizu H."/>
            <person name="Fukuda K."/>
            <person name="Nemoto M."/>
            <person name="Inagaki K."/>
            <person name="Tamura T."/>
        </authorList>
    </citation>
    <scope>NUCLEOTIDE SEQUENCE</scope>
    <source>
        <strain evidence="1">FACHB-1375</strain>
    </source>
</reference>
<dbReference type="Proteomes" id="UP000641646">
    <property type="component" value="Unassembled WGS sequence"/>
</dbReference>